<gene>
    <name evidence="2" type="ORF">SAMN04488057_11675</name>
</gene>
<evidence type="ECO:0000313" key="3">
    <source>
        <dbReference type="Proteomes" id="UP000184513"/>
    </source>
</evidence>
<evidence type="ECO:0000313" key="2">
    <source>
        <dbReference type="EMBL" id="SHN28538.1"/>
    </source>
</evidence>
<feature type="domain" description="Glycosyl-hydrolase 97 C-terminal oligomerisation" evidence="1">
    <location>
        <begin position="67"/>
        <end position="136"/>
    </location>
</feature>
<proteinExistence type="predicted"/>
<dbReference type="AlphaFoldDB" id="A0A1M7QCJ6"/>
<dbReference type="STRING" id="388280.SAMN04488057_11675"/>
<dbReference type="Proteomes" id="UP000184513">
    <property type="component" value="Unassembled WGS sequence"/>
</dbReference>
<name>A0A1M7QCJ6_9BACT</name>
<dbReference type="Gene3D" id="3.20.20.70">
    <property type="entry name" value="Aldolase class I"/>
    <property type="match status" value="1"/>
</dbReference>
<dbReference type="InterPro" id="IPR013785">
    <property type="entry name" value="Aldolase_TIM"/>
</dbReference>
<dbReference type="InterPro" id="IPR052720">
    <property type="entry name" value="Glycosyl_hydrolase_97"/>
</dbReference>
<keyword evidence="3" id="KW-1185">Reference proteome</keyword>
<dbReference type="Pfam" id="PF14509">
    <property type="entry name" value="GH97_C"/>
    <property type="match status" value="1"/>
</dbReference>
<reference evidence="2 3" key="1">
    <citation type="submission" date="2016-11" db="EMBL/GenBank/DDBJ databases">
        <authorList>
            <person name="Jaros S."/>
            <person name="Januszkiewicz K."/>
            <person name="Wedrychowicz H."/>
        </authorList>
    </citation>
    <scope>NUCLEOTIDE SEQUENCE [LARGE SCALE GENOMIC DNA]</scope>
    <source>
        <strain evidence="2 3">CGMCC 1.6102</strain>
    </source>
</reference>
<dbReference type="GO" id="GO:0016787">
    <property type="term" value="F:hydrolase activity"/>
    <property type="evidence" value="ECO:0007669"/>
    <property type="project" value="UniProtKB-KW"/>
</dbReference>
<dbReference type="PANTHER" id="PTHR35803">
    <property type="entry name" value="GLUCAN 1,4-ALPHA-GLUCOSIDASE SUSB-RELATED"/>
    <property type="match status" value="1"/>
</dbReference>
<accession>A0A1M7QCJ6</accession>
<dbReference type="InterPro" id="IPR029483">
    <property type="entry name" value="GH97_C"/>
</dbReference>
<dbReference type="PANTHER" id="PTHR35803:SF2">
    <property type="entry name" value="RETAINING ALPHA-GALACTOSIDASE"/>
    <property type="match status" value="1"/>
</dbReference>
<protein>
    <submittedName>
        <fullName evidence="2">Glycosyl-hydrolase 97 C-terminal, oligomerisation</fullName>
    </submittedName>
</protein>
<dbReference type="EMBL" id="FRCY01000016">
    <property type="protein sequence ID" value="SHN28538.1"/>
    <property type="molecule type" value="Genomic_DNA"/>
</dbReference>
<organism evidence="2 3">
    <name type="scientific">Cyclobacterium lianum</name>
    <dbReference type="NCBI Taxonomy" id="388280"/>
    <lineage>
        <taxon>Bacteria</taxon>
        <taxon>Pseudomonadati</taxon>
        <taxon>Bacteroidota</taxon>
        <taxon>Cytophagia</taxon>
        <taxon>Cytophagales</taxon>
        <taxon>Cyclobacteriaceae</taxon>
        <taxon>Cyclobacterium</taxon>
    </lineage>
</organism>
<keyword evidence="2" id="KW-0378">Hydrolase</keyword>
<evidence type="ECO:0000259" key="1">
    <source>
        <dbReference type="Pfam" id="PF14509"/>
    </source>
</evidence>
<sequence length="152" mass="17259">MEFGGVLLNKFLNRGNERRQERLTTDIFQLATGVLFQNPIQMFGLAPNNLYDVPGFELDFLRKLPTTWDETVHIDGFPGKYSVIARRNGDAWYIAGVNAEETPKQIQLTLPMLACRNITVYNDDESKQPALNQTKIAENGDCTVVIQPKREL</sequence>